<accession>A0ABV2KZ73</accession>
<dbReference type="InterPro" id="IPR013656">
    <property type="entry name" value="PAS_4"/>
</dbReference>
<protein>
    <submittedName>
        <fullName evidence="7">Methyl-accepting chemotaxis protein</fullName>
    </submittedName>
</protein>
<dbReference type="SUPFAM" id="SSF55785">
    <property type="entry name" value="PYP-like sensor domain (PAS domain)"/>
    <property type="match status" value="2"/>
</dbReference>
<dbReference type="Gene3D" id="1.10.287.950">
    <property type="entry name" value="Methyl-accepting chemotaxis protein"/>
    <property type="match status" value="1"/>
</dbReference>
<dbReference type="Gene3D" id="3.30.450.20">
    <property type="entry name" value="PAS domain"/>
    <property type="match status" value="2"/>
</dbReference>
<feature type="domain" description="PAC" evidence="5">
    <location>
        <begin position="82"/>
        <end position="134"/>
    </location>
</feature>
<dbReference type="SMART" id="SM00086">
    <property type="entry name" value="PAC"/>
    <property type="match status" value="2"/>
</dbReference>
<dbReference type="PROSITE" id="PS50113">
    <property type="entry name" value="PAC"/>
    <property type="match status" value="2"/>
</dbReference>
<comment type="caution">
    <text evidence="7">The sequence shown here is derived from an EMBL/GenBank/DDBJ whole genome shotgun (WGS) entry which is preliminary data.</text>
</comment>
<dbReference type="SMART" id="SM00283">
    <property type="entry name" value="MA"/>
    <property type="match status" value="1"/>
</dbReference>
<dbReference type="Proteomes" id="UP001549145">
    <property type="component" value="Unassembled WGS sequence"/>
</dbReference>
<dbReference type="Pfam" id="PF08447">
    <property type="entry name" value="PAS_3"/>
    <property type="match status" value="1"/>
</dbReference>
<dbReference type="InterPro" id="IPR000700">
    <property type="entry name" value="PAS-assoc_C"/>
</dbReference>
<dbReference type="Pfam" id="PF08448">
    <property type="entry name" value="PAS_4"/>
    <property type="match status" value="1"/>
</dbReference>
<proteinExistence type="inferred from homology"/>
<dbReference type="RefSeq" id="WP_238275516.1">
    <property type="nucleotide sequence ID" value="NZ_BPQL01000007.1"/>
</dbReference>
<dbReference type="PANTHER" id="PTHR24422">
    <property type="entry name" value="CHEMOTAXIS PROTEIN METHYLTRANSFERASE"/>
    <property type="match status" value="1"/>
</dbReference>
<dbReference type="Pfam" id="PF00015">
    <property type="entry name" value="MCPsignal"/>
    <property type="match status" value="1"/>
</dbReference>
<dbReference type="InterPro" id="IPR000014">
    <property type="entry name" value="PAS"/>
</dbReference>
<dbReference type="SUPFAM" id="SSF58104">
    <property type="entry name" value="Methyl-accepting chemotaxis protein (MCP) signaling domain"/>
    <property type="match status" value="1"/>
</dbReference>
<reference evidence="7 8" key="1">
    <citation type="submission" date="2024-06" db="EMBL/GenBank/DDBJ databases">
        <title>Genomic Encyclopedia of Type Strains, Phase IV (KMG-IV): sequencing the most valuable type-strain genomes for metagenomic binning, comparative biology and taxonomic classification.</title>
        <authorList>
            <person name="Goeker M."/>
        </authorList>
    </citation>
    <scope>NUCLEOTIDE SEQUENCE [LARGE SCALE GENOMIC DNA]</scope>
    <source>
        <strain evidence="7 8">DSM 21331</strain>
    </source>
</reference>
<dbReference type="EMBL" id="JBEPMM010000001">
    <property type="protein sequence ID" value="MET3690861.1"/>
    <property type="molecule type" value="Genomic_DNA"/>
</dbReference>
<evidence type="ECO:0000259" key="4">
    <source>
        <dbReference type="PROSITE" id="PS50112"/>
    </source>
</evidence>
<dbReference type="InterPro" id="IPR013655">
    <property type="entry name" value="PAS_fold_3"/>
</dbReference>
<dbReference type="InterPro" id="IPR004090">
    <property type="entry name" value="Chemotax_Me-accpt_rcpt"/>
</dbReference>
<feature type="domain" description="T-SNARE coiled-coil homology" evidence="6">
    <location>
        <begin position="409"/>
        <end position="471"/>
    </location>
</feature>
<dbReference type="InterPro" id="IPR050903">
    <property type="entry name" value="Bact_Chemotaxis_MeTrfase"/>
</dbReference>
<dbReference type="InterPro" id="IPR035965">
    <property type="entry name" value="PAS-like_dom_sf"/>
</dbReference>
<dbReference type="PANTHER" id="PTHR24422:SF10">
    <property type="entry name" value="CHEMOTAXIS PROTEIN METHYLTRANSFERASE 2"/>
    <property type="match status" value="1"/>
</dbReference>
<dbReference type="SMART" id="SM00091">
    <property type="entry name" value="PAS"/>
    <property type="match status" value="2"/>
</dbReference>
<dbReference type="InterPro" id="IPR000727">
    <property type="entry name" value="T_SNARE_dom"/>
</dbReference>
<dbReference type="InterPro" id="IPR004089">
    <property type="entry name" value="MCPsignal_dom"/>
</dbReference>
<feature type="domain" description="PAS" evidence="4">
    <location>
        <begin position="6"/>
        <end position="79"/>
    </location>
</feature>
<dbReference type="PROSITE" id="PS50112">
    <property type="entry name" value="PAS"/>
    <property type="match status" value="1"/>
</dbReference>
<dbReference type="CDD" id="cd00130">
    <property type="entry name" value="PAS"/>
    <property type="match status" value="2"/>
</dbReference>
<evidence type="ECO:0000259" key="6">
    <source>
        <dbReference type="PROSITE" id="PS50192"/>
    </source>
</evidence>
<name>A0ABV2KZ73_9HYPH</name>
<keyword evidence="8" id="KW-1185">Reference proteome</keyword>
<feature type="domain" description="PAC" evidence="5">
    <location>
        <begin position="204"/>
        <end position="256"/>
    </location>
</feature>
<dbReference type="NCBIfam" id="TIGR00229">
    <property type="entry name" value="sensory_box"/>
    <property type="match status" value="2"/>
</dbReference>
<keyword evidence="2" id="KW-0807">Transducer</keyword>
<dbReference type="PROSITE" id="PS50192">
    <property type="entry name" value="T_SNARE"/>
    <property type="match status" value="1"/>
</dbReference>
<dbReference type="PROSITE" id="PS50111">
    <property type="entry name" value="CHEMOTAXIS_TRANSDUC_2"/>
    <property type="match status" value="1"/>
</dbReference>
<sequence length="494" mass="52516">MAMFWKGYELKAKLNALDTSQALIEFDLGGKVVNANKNFLDALGYGLDEIRGQNHAMFVDPSERDGATYRQFWEALRRGEFQAAEYKRIGKGGREVWIQASYNPLFGRDGKPYGVFKCATDITAQKLRNADFEGKLNALDRSQGIIEFNLDGTVITANANFLAVVGYGLDEVRGKHHALFVDAGERDRPAYRAFWEALRRGDFQQAEFKRIAKGGREAWIQATYNPVRDASGRLVKVVKFATDITASVVERQRRAELQRGIDSDLDGVAASVSRASEQAVSAASAAEQASGNTQNVAAGAEELAASVGEISKQVSRALQITGRAVEQANATSTVVAGLATAAQSIGEVIELIDDIARQTNLLALNATIEAARAGEAGRGFAVVAAEVKSLAAQTARATESIGSQIAGTQSAAKEAATAIAGIGETIGQVNDISASISTAVEQQAAVAQEMSANMQAMTSAVTEISQNVGLIAASAREVDASTRQVREASRSMAA</sequence>
<dbReference type="PRINTS" id="PR00260">
    <property type="entry name" value="CHEMTRNSDUCR"/>
</dbReference>
<evidence type="ECO:0000313" key="7">
    <source>
        <dbReference type="EMBL" id="MET3690861.1"/>
    </source>
</evidence>
<dbReference type="InterPro" id="IPR001610">
    <property type="entry name" value="PAC"/>
</dbReference>
<evidence type="ECO:0000259" key="5">
    <source>
        <dbReference type="PROSITE" id="PS50113"/>
    </source>
</evidence>
<feature type="domain" description="Methyl-accepting transducer" evidence="3">
    <location>
        <begin position="257"/>
        <end position="486"/>
    </location>
</feature>
<evidence type="ECO:0000313" key="8">
    <source>
        <dbReference type="Proteomes" id="UP001549145"/>
    </source>
</evidence>
<evidence type="ECO:0000256" key="2">
    <source>
        <dbReference type="PROSITE-ProRule" id="PRU00284"/>
    </source>
</evidence>
<evidence type="ECO:0000256" key="1">
    <source>
        <dbReference type="ARBA" id="ARBA00029447"/>
    </source>
</evidence>
<organism evidence="7 8">
    <name type="scientific">Methylobacterium goesingense</name>
    <dbReference type="NCBI Taxonomy" id="243690"/>
    <lineage>
        <taxon>Bacteria</taxon>
        <taxon>Pseudomonadati</taxon>
        <taxon>Pseudomonadota</taxon>
        <taxon>Alphaproteobacteria</taxon>
        <taxon>Hyphomicrobiales</taxon>
        <taxon>Methylobacteriaceae</taxon>
        <taxon>Methylobacterium</taxon>
    </lineage>
</organism>
<gene>
    <name evidence="7" type="ORF">ABID43_000380</name>
</gene>
<evidence type="ECO:0000259" key="3">
    <source>
        <dbReference type="PROSITE" id="PS50111"/>
    </source>
</evidence>
<comment type="similarity">
    <text evidence="1">Belongs to the methyl-accepting chemotaxis (MCP) protein family.</text>
</comment>